<dbReference type="Proteomes" id="UP000541444">
    <property type="component" value="Unassembled WGS sequence"/>
</dbReference>
<name>A0A7J7P7G2_9MAGN</name>
<dbReference type="OrthoDB" id="1932122at2759"/>
<reference evidence="1 2" key="1">
    <citation type="journal article" date="2020" name="IScience">
        <title>Genome Sequencing of the Endangered Kingdonia uniflora (Circaeasteraceae, Ranunculales) Reveals Potential Mechanisms of Evolutionary Specialization.</title>
        <authorList>
            <person name="Sun Y."/>
            <person name="Deng T."/>
            <person name="Zhang A."/>
            <person name="Moore M.J."/>
            <person name="Landis J.B."/>
            <person name="Lin N."/>
            <person name="Zhang H."/>
            <person name="Zhang X."/>
            <person name="Huang J."/>
            <person name="Zhang X."/>
            <person name="Sun H."/>
            <person name="Wang H."/>
        </authorList>
    </citation>
    <scope>NUCLEOTIDE SEQUENCE [LARGE SCALE GENOMIC DNA]</scope>
    <source>
        <strain evidence="1">TB1705</strain>
        <tissue evidence="1">Leaf</tissue>
    </source>
</reference>
<keyword evidence="2" id="KW-1185">Reference proteome</keyword>
<dbReference type="AlphaFoldDB" id="A0A7J7P7G2"/>
<evidence type="ECO:0000313" key="1">
    <source>
        <dbReference type="EMBL" id="KAF6175290.1"/>
    </source>
</evidence>
<sequence>MVYEERVYVEMHKLKLRYFGDQSLEMPTLIPFLPTYQGMSEEEEAVEAEEDYYCLDWMGRELEYRRHFNEELFWEVIVDSSARKEFVRLIVEEEIELEDPDLESSSTSSLQSKRNVEITEWKDAWDESESKENNVLGDPFWEKLKLAAERKIGAAEAERFCKAFQSVHRKLVDIHTVYKELSVDAARSFIKSVAIPTKKSL</sequence>
<dbReference type="PANTHER" id="PTHR35312">
    <property type="entry name" value="OS07G0641800 PROTEIN"/>
    <property type="match status" value="1"/>
</dbReference>
<gene>
    <name evidence="1" type="ORF">GIB67_000611</name>
</gene>
<comment type="caution">
    <text evidence="1">The sequence shown here is derived from an EMBL/GenBank/DDBJ whole genome shotgun (WGS) entry which is preliminary data.</text>
</comment>
<accession>A0A7J7P7G2</accession>
<dbReference type="PANTHER" id="PTHR35312:SF1">
    <property type="entry name" value="OS07G0641800 PROTEIN"/>
    <property type="match status" value="1"/>
</dbReference>
<dbReference type="EMBL" id="JACGCM010000201">
    <property type="protein sequence ID" value="KAF6175290.1"/>
    <property type="molecule type" value="Genomic_DNA"/>
</dbReference>
<protein>
    <submittedName>
        <fullName evidence="1">Uncharacterized protein</fullName>
    </submittedName>
</protein>
<proteinExistence type="predicted"/>
<evidence type="ECO:0000313" key="2">
    <source>
        <dbReference type="Proteomes" id="UP000541444"/>
    </source>
</evidence>
<organism evidence="1 2">
    <name type="scientific">Kingdonia uniflora</name>
    <dbReference type="NCBI Taxonomy" id="39325"/>
    <lineage>
        <taxon>Eukaryota</taxon>
        <taxon>Viridiplantae</taxon>
        <taxon>Streptophyta</taxon>
        <taxon>Embryophyta</taxon>
        <taxon>Tracheophyta</taxon>
        <taxon>Spermatophyta</taxon>
        <taxon>Magnoliopsida</taxon>
        <taxon>Ranunculales</taxon>
        <taxon>Circaeasteraceae</taxon>
        <taxon>Kingdonia</taxon>
    </lineage>
</organism>